<feature type="coiled-coil region" evidence="1">
    <location>
        <begin position="123"/>
        <end position="172"/>
    </location>
</feature>
<evidence type="ECO:0000256" key="1">
    <source>
        <dbReference type="SAM" id="Coils"/>
    </source>
</evidence>
<dbReference type="PANTHER" id="PTHR41386:SF1">
    <property type="entry name" value="MEMBRANE PROTEIN"/>
    <property type="match status" value="1"/>
</dbReference>
<dbReference type="AlphaFoldDB" id="A0A8J2YSJ4"/>
<keyword evidence="4" id="KW-1185">Reference proteome</keyword>
<dbReference type="RefSeq" id="WP_189045097.1">
    <property type="nucleotide sequence ID" value="NZ_BMJQ01000004.1"/>
</dbReference>
<name>A0A8J2YSJ4_9PROT</name>
<keyword evidence="2" id="KW-0812">Transmembrane</keyword>
<dbReference type="InterPro" id="IPR010406">
    <property type="entry name" value="DUF1003"/>
</dbReference>
<gene>
    <name evidence="3" type="ORF">GCM10011611_19890</name>
</gene>
<keyword evidence="2" id="KW-1133">Transmembrane helix</keyword>
<evidence type="ECO:0000313" key="3">
    <source>
        <dbReference type="EMBL" id="GGF14161.1"/>
    </source>
</evidence>
<proteinExistence type="predicted"/>
<protein>
    <recommendedName>
        <fullName evidence="5">DUF1003 domain-containing protein</fullName>
    </recommendedName>
</protein>
<reference evidence="3" key="2">
    <citation type="submission" date="2020-09" db="EMBL/GenBank/DDBJ databases">
        <authorList>
            <person name="Sun Q."/>
            <person name="Zhou Y."/>
        </authorList>
    </citation>
    <scope>NUCLEOTIDE SEQUENCE</scope>
    <source>
        <strain evidence="3">CGMCC 1.15725</strain>
    </source>
</reference>
<dbReference type="EMBL" id="BMJQ01000004">
    <property type="protein sequence ID" value="GGF14161.1"/>
    <property type="molecule type" value="Genomic_DNA"/>
</dbReference>
<evidence type="ECO:0000313" key="4">
    <source>
        <dbReference type="Proteomes" id="UP000646365"/>
    </source>
</evidence>
<reference evidence="3" key="1">
    <citation type="journal article" date="2014" name="Int. J. Syst. Evol. Microbiol.">
        <title>Complete genome sequence of Corynebacterium casei LMG S-19264T (=DSM 44701T), isolated from a smear-ripened cheese.</title>
        <authorList>
            <consortium name="US DOE Joint Genome Institute (JGI-PGF)"/>
            <person name="Walter F."/>
            <person name="Albersmeier A."/>
            <person name="Kalinowski J."/>
            <person name="Ruckert C."/>
        </authorList>
    </citation>
    <scope>NUCLEOTIDE SEQUENCE</scope>
    <source>
        <strain evidence="3">CGMCC 1.15725</strain>
    </source>
</reference>
<dbReference type="PANTHER" id="PTHR41386">
    <property type="entry name" value="INTEGRAL MEMBRANE PROTEIN-RELATED"/>
    <property type="match status" value="1"/>
</dbReference>
<keyword evidence="2" id="KW-0472">Membrane</keyword>
<dbReference type="Proteomes" id="UP000646365">
    <property type="component" value="Unassembled WGS sequence"/>
</dbReference>
<keyword evidence="1" id="KW-0175">Coiled coil</keyword>
<organism evidence="3 4">
    <name type="scientific">Aliidongia dinghuensis</name>
    <dbReference type="NCBI Taxonomy" id="1867774"/>
    <lineage>
        <taxon>Bacteria</taxon>
        <taxon>Pseudomonadati</taxon>
        <taxon>Pseudomonadota</taxon>
        <taxon>Alphaproteobacteria</taxon>
        <taxon>Rhodospirillales</taxon>
        <taxon>Dongiaceae</taxon>
        <taxon>Aliidongia</taxon>
    </lineage>
</organism>
<feature type="transmembrane region" description="Helical" evidence="2">
    <location>
        <begin position="81"/>
        <end position="104"/>
    </location>
</feature>
<comment type="caution">
    <text evidence="3">The sequence shown here is derived from an EMBL/GenBank/DDBJ whole genome shotgun (WGS) entry which is preliminary data.</text>
</comment>
<dbReference type="Pfam" id="PF06210">
    <property type="entry name" value="DUF1003"/>
    <property type="match status" value="1"/>
</dbReference>
<evidence type="ECO:0008006" key="5">
    <source>
        <dbReference type="Google" id="ProtNLM"/>
    </source>
</evidence>
<feature type="transmembrane region" description="Helical" evidence="2">
    <location>
        <begin position="55"/>
        <end position="75"/>
    </location>
</feature>
<accession>A0A8J2YSJ4</accession>
<evidence type="ECO:0000256" key="2">
    <source>
        <dbReference type="SAM" id="Phobius"/>
    </source>
</evidence>
<sequence length="172" mass="20004">MLEQLIHPLQVEEMRLLLRLRETRRRRRQTEPGNGLTLGERVSDAVASTVGSWRFIIVQSIILAIWMLLNVTAYVEHWDPYPFILLNLVLSFQAAYTAPVIMMSQNRQAEIDRRSAQHDYDINIKSELEIELLHQKLDMLREKEFADLITIIRGLEGQLAQTQKALLLLSNK</sequence>